<keyword evidence="8 11" id="KW-0067">ATP-binding</keyword>
<dbReference type="GO" id="GO:0006233">
    <property type="term" value="P:dTDP biosynthetic process"/>
    <property type="evidence" value="ECO:0007669"/>
    <property type="project" value="InterPro"/>
</dbReference>
<gene>
    <name evidence="13" type="primary">MCYN0832</name>
    <name evidence="11" type="synonym">tmk</name>
    <name evidence="13" type="ORF">NCTC10166_00346</name>
</gene>
<comment type="function">
    <text evidence="10 11">Phosphorylation of dTMP to form dTDP in both de novo and salvage pathways of dTTP synthesis.</text>
</comment>
<evidence type="ECO:0000256" key="5">
    <source>
        <dbReference type="ARBA" id="ARBA00022727"/>
    </source>
</evidence>
<feature type="domain" description="Thymidylate kinase-like" evidence="12">
    <location>
        <begin position="5"/>
        <end position="197"/>
    </location>
</feature>
<evidence type="ECO:0000256" key="2">
    <source>
        <dbReference type="ARBA" id="ARBA00012980"/>
    </source>
</evidence>
<dbReference type="EC" id="2.7.4.9" evidence="2 11"/>
<evidence type="ECO:0000256" key="10">
    <source>
        <dbReference type="ARBA" id="ARBA00057735"/>
    </source>
</evidence>
<dbReference type="Gene3D" id="3.40.50.300">
    <property type="entry name" value="P-loop containing nucleotide triphosphate hydrolases"/>
    <property type="match status" value="1"/>
</dbReference>
<dbReference type="InterPro" id="IPR027417">
    <property type="entry name" value="P-loop_NTPase"/>
</dbReference>
<dbReference type="InterPro" id="IPR039430">
    <property type="entry name" value="Thymidylate_kin-like_dom"/>
</dbReference>
<dbReference type="EMBL" id="LR214951">
    <property type="protein sequence ID" value="VEU59378.1"/>
    <property type="molecule type" value="Genomic_DNA"/>
</dbReference>
<comment type="similarity">
    <text evidence="1 11">Belongs to the thymidylate kinase family.</text>
</comment>
<dbReference type="InterPro" id="IPR018094">
    <property type="entry name" value="Thymidylate_kinase"/>
</dbReference>
<dbReference type="PANTHER" id="PTHR10344:SF4">
    <property type="entry name" value="UMP-CMP KINASE 2, MITOCHONDRIAL"/>
    <property type="match status" value="1"/>
</dbReference>
<dbReference type="KEGG" id="mnu:NCTC10166_00346"/>
<dbReference type="OrthoDB" id="9774907at2"/>
<keyword evidence="5 11" id="KW-0545">Nucleotide biosynthesis</keyword>
<evidence type="ECO:0000313" key="13">
    <source>
        <dbReference type="EMBL" id="VEU59378.1"/>
    </source>
</evidence>
<dbReference type="Pfam" id="PF02223">
    <property type="entry name" value="Thymidylate_kin"/>
    <property type="match status" value="1"/>
</dbReference>
<evidence type="ECO:0000256" key="4">
    <source>
        <dbReference type="ARBA" id="ARBA00022679"/>
    </source>
</evidence>
<evidence type="ECO:0000256" key="9">
    <source>
        <dbReference type="ARBA" id="ARBA00048743"/>
    </source>
</evidence>
<dbReference type="GO" id="GO:0005829">
    <property type="term" value="C:cytosol"/>
    <property type="evidence" value="ECO:0007669"/>
    <property type="project" value="TreeGrafter"/>
</dbReference>
<keyword evidence="6 11" id="KW-0547">Nucleotide-binding</keyword>
<proteinExistence type="inferred from homology"/>
<accession>A0A449A560</accession>
<evidence type="ECO:0000256" key="1">
    <source>
        <dbReference type="ARBA" id="ARBA00009776"/>
    </source>
</evidence>
<evidence type="ECO:0000256" key="7">
    <source>
        <dbReference type="ARBA" id="ARBA00022777"/>
    </source>
</evidence>
<name>A0A449A560_9BACT</name>
<evidence type="ECO:0000256" key="8">
    <source>
        <dbReference type="ARBA" id="ARBA00022840"/>
    </source>
</evidence>
<dbReference type="CDD" id="cd01672">
    <property type="entry name" value="TMPK"/>
    <property type="match status" value="1"/>
</dbReference>
<dbReference type="GO" id="GO:0006235">
    <property type="term" value="P:dTTP biosynthetic process"/>
    <property type="evidence" value="ECO:0007669"/>
    <property type="project" value="UniProtKB-UniRule"/>
</dbReference>
<dbReference type="PROSITE" id="PS01331">
    <property type="entry name" value="THYMIDYLATE_KINASE"/>
    <property type="match status" value="1"/>
</dbReference>
<evidence type="ECO:0000313" key="14">
    <source>
        <dbReference type="Proteomes" id="UP000289440"/>
    </source>
</evidence>
<dbReference type="SUPFAM" id="SSF52540">
    <property type="entry name" value="P-loop containing nucleoside triphosphate hydrolases"/>
    <property type="match status" value="1"/>
</dbReference>
<dbReference type="PANTHER" id="PTHR10344">
    <property type="entry name" value="THYMIDYLATE KINASE"/>
    <property type="match status" value="1"/>
</dbReference>
<dbReference type="AlphaFoldDB" id="A0A449A560"/>
<keyword evidence="4 11" id="KW-0808">Transferase</keyword>
<keyword evidence="7 11" id="KW-0418">Kinase</keyword>
<keyword evidence="14" id="KW-1185">Reference proteome</keyword>
<comment type="catalytic activity">
    <reaction evidence="9 11">
        <text>dTMP + ATP = dTDP + ADP</text>
        <dbReference type="Rhea" id="RHEA:13517"/>
        <dbReference type="ChEBI" id="CHEBI:30616"/>
        <dbReference type="ChEBI" id="CHEBI:58369"/>
        <dbReference type="ChEBI" id="CHEBI:63528"/>
        <dbReference type="ChEBI" id="CHEBI:456216"/>
        <dbReference type="EC" id="2.7.4.9"/>
    </reaction>
</comment>
<dbReference type="Proteomes" id="UP000289440">
    <property type="component" value="Chromosome"/>
</dbReference>
<protein>
    <recommendedName>
        <fullName evidence="3 11">Thymidylate kinase</fullName>
        <ecNumber evidence="2 11">2.7.4.9</ecNumber>
    </recommendedName>
    <alternativeName>
        <fullName evidence="11">dTMP kinase</fullName>
    </alternativeName>
</protein>
<dbReference type="InterPro" id="IPR018095">
    <property type="entry name" value="Thymidylate_kin_CS"/>
</dbReference>
<reference evidence="13 14" key="1">
    <citation type="submission" date="2019-01" db="EMBL/GenBank/DDBJ databases">
        <authorList>
            <consortium name="Pathogen Informatics"/>
        </authorList>
    </citation>
    <scope>NUCLEOTIDE SEQUENCE [LARGE SCALE GENOMIC DNA]</scope>
    <source>
        <strain evidence="13 14">NCTC10166</strain>
    </source>
</reference>
<dbReference type="GO" id="GO:0005524">
    <property type="term" value="F:ATP binding"/>
    <property type="evidence" value="ECO:0007669"/>
    <property type="project" value="UniProtKB-UniRule"/>
</dbReference>
<feature type="binding site" evidence="11">
    <location>
        <begin position="7"/>
        <end position="14"/>
    </location>
    <ligand>
        <name>ATP</name>
        <dbReference type="ChEBI" id="CHEBI:30616"/>
    </ligand>
</feature>
<evidence type="ECO:0000256" key="11">
    <source>
        <dbReference type="HAMAP-Rule" id="MF_00165"/>
    </source>
</evidence>
<dbReference type="GO" id="GO:0006227">
    <property type="term" value="P:dUDP biosynthetic process"/>
    <property type="evidence" value="ECO:0007669"/>
    <property type="project" value="TreeGrafter"/>
</dbReference>
<evidence type="ECO:0000256" key="6">
    <source>
        <dbReference type="ARBA" id="ARBA00022741"/>
    </source>
</evidence>
<dbReference type="HAMAP" id="MF_00165">
    <property type="entry name" value="Thymidylate_kinase"/>
    <property type="match status" value="1"/>
</dbReference>
<sequence length="210" mass="24386">MFIVFEGIDGSGKTTIIEKLKKFLPEYFKNKQFVFTREPGGTNLKEAEQIRAILLEKQNDIDSFSEAILFMAARRMHLNKVIWPALEQNKIVICDRFVDSSIAYQGAGKNIGVEKIAKLNDLIVESTYPDYTFYLQTSVHLSKERLNKNRVAEDRIENNNDDFFEKIVKCYDELFLKNKDRYILINSNNSIDVVYAEVKKEIVKIIEKAN</sequence>
<dbReference type="NCBIfam" id="TIGR00041">
    <property type="entry name" value="DTMP_kinase"/>
    <property type="match status" value="1"/>
</dbReference>
<dbReference type="GO" id="GO:0004798">
    <property type="term" value="F:dTMP kinase activity"/>
    <property type="evidence" value="ECO:0007669"/>
    <property type="project" value="UniProtKB-UniRule"/>
</dbReference>
<dbReference type="FunFam" id="3.40.50.300:FF:000225">
    <property type="entry name" value="Thymidylate kinase"/>
    <property type="match status" value="1"/>
</dbReference>
<organism evidence="13 14">
    <name type="scientific">Mesomycoplasma neurolyticum</name>
    <dbReference type="NCBI Taxonomy" id="2120"/>
    <lineage>
        <taxon>Bacteria</taxon>
        <taxon>Bacillati</taxon>
        <taxon>Mycoplasmatota</taxon>
        <taxon>Mycoplasmoidales</taxon>
        <taxon>Metamycoplasmataceae</taxon>
        <taxon>Mesomycoplasma</taxon>
    </lineage>
</organism>
<evidence type="ECO:0000259" key="12">
    <source>
        <dbReference type="Pfam" id="PF02223"/>
    </source>
</evidence>
<evidence type="ECO:0000256" key="3">
    <source>
        <dbReference type="ARBA" id="ARBA00017144"/>
    </source>
</evidence>
<dbReference type="RefSeq" id="WP_129719772.1">
    <property type="nucleotide sequence ID" value="NZ_LR214951.1"/>
</dbReference>